<keyword evidence="5" id="KW-1185">Reference proteome</keyword>
<dbReference type="GO" id="GO:0016787">
    <property type="term" value="F:hydrolase activity"/>
    <property type="evidence" value="ECO:0007669"/>
    <property type="project" value="UniProtKB-KW"/>
</dbReference>
<gene>
    <name evidence="4" type="ORF">GTW23_00415</name>
</gene>
<evidence type="ECO:0000256" key="3">
    <source>
        <dbReference type="ARBA" id="ARBA00022842"/>
    </source>
</evidence>
<proteinExistence type="predicted"/>
<evidence type="ECO:0000256" key="2">
    <source>
        <dbReference type="ARBA" id="ARBA00022801"/>
    </source>
</evidence>
<keyword evidence="1" id="KW-0479">Metal-binding</keyword>
<dbReference type="Pfam" id="PF08282">
    <property type="entry name" value="Hydrolase_3"/>
    <property type="match status" value="1"/>
</dbReference>
<accession>A0ABT1CK98</accession>
<comment type="caution">
    <text evidence="4">The sequence shown here is derived from an EMBL/GenBank/DDBJ whole genome shotgun (WGS) entry which is preliminary data.</text>
</comment>
<protein>
    <submittedName>
        <fullName evidence="4">HAD-IIB family hydrolase</fullName>
    </submittedName>
</protein>
<evidence type="ECO:0000313" key="4">
    <source>
        <dbReference type="EMBL" id="MCO6406619.1"/>
    </source>
</evidence>
<organism evidence="4 5">
    <name type="scientific">Hoeflea alexandrii</name>
    <dbReference type="NCBI Taxonomy" id="288436"/>
    <lineage>
        <taxon>Bacteria</taxon>
        <taxon>Pseudomonadati</taxon>
        <taxon>Pseudomonadota</taxon>
        <taxon>Alphaproteobacteria</taxon>
        <taxon>Hyphomicrobiales</taxon>
        <taxon>Rhizobiaceae</taxon>
        <taxon>Hoeflea</taxon>
    </lineage>
</organism>
<dbReference type="Gene3D" id="3.30.980.20">
    <property type="entry name" value="Putative mannosyl-3-phosphoglycerate phosphatase, domain 2"/>
    <property type="match status" value="1"/>
</dbReference>
<dbReference type="NCBIfam" id="TIGR01484">
    <property type="entry name" value="HAD-SF-IIB"/>
    <property type="match status" value="1"/>
</dbReference>
<dbReference type="SFLD" id="SFLDG01140">
    <property type="entry name" value="C2.B:_Phosphomannomutase_and_P"/>
    <property type="match status" value="1"/>
</dbReference>
<keyword evidence="2 4" id="KW-0378">Hydrolase</keyword>
<dbReference type="PANTHER" id="PTHR10000">
    <property type="entry name" value="PHOSPHOSERINE PHOSPHATASE"/>
    <property type="match status" value="1"/>
</dbReference>
<name>A0ABT1CK98_9HYPH</name>
<dbReference type="InterPro" id="IPR036412">
    <property type="entry name" value="HAD-like_sf"/>
</dbReference>
<dbReference type="Proteomes" id="UP001320715">
    <property type="component" value="Unassembled WGS sequence"/>
</dbReference>
<dbReference type="InterPro" id="IPR023214">
    <property type="entry name" value="HAD_sf"/>
</dbReference>
<dbReference type="InterPro" id="IPR006379">
    <property type="entry name" value="HAD-SF_hydro_IIB"/>
</dbReference>
<dbReference type="PANTHER" id="PTHR10000:SF8">
    <property type="entry name" value="HAD SUPERFAMILY HYDROLASE-LIKE, TYPE 3"/>
    <property type="match status" value="1"/>
</dbReference>
<dbReference type="SFLD" id="SFLDS00003">
    <property type="entry name" value="Haloacid_Dehalogenase"/>
    <property type="match status" value="1"/>
</dbReference>
<dbReference type="Gene3D" id="3.40.50.1000">
    <property type="entry name" value="HAD superfamily/HAD-like"/>
    <property type="match status" value="1"/>
</dbReference>
<dbReference type="InterPro" id="IPR006381">
    <property type="entry name" value="HAD-SF-IIB-MPGP"/>
</dbReference>
<dbReference type="SUPFAM" id="SSF56784">
    <property type="entry name" value="HAD-like"/>
    <property type="match status" value="1"/>
</dbReference>
<sequence length="284" mass="30616">MPMDHQLNGDHVSALDIRNLIVFSDLDGTLLDHRNYSHSAAAPALARLRHLEVPLILASSKTAAEITPLRKELGFSDCEAIVENGSGILEAVDEDSDEGDATETSYHAICQALERLPPCLRAQYEGFSDWSAQEVSDLTGLSIADAANARKRRFSEPGLWLGSEADKARFVEAVTAMGLIVQQGGRFLTLSFGGNKSERMMEIAARHSRQGMTPFIVALGDAGNDLAMIEQADLGVIIPNPTHSGIPPCKGEATGRIVRAEAAGPEGWNQVIMSLLDRAENNRS</sequence>
<dbReference type="NCBIfam" id="TIGR01486">
    <property type="entry name" value="HAD-SF-IIB-MPGP"/>
    <property type="match status" value="1"/>
</dbReference>
<dbReference type="EMBL" id="JAAAML010000001">
    <property type="protein sequence ID" value="MCO6406619.1"/>
    <property type="molecule type" value="Genomic_DNA"/>
</dbReference>
<reference evidence="4 5" key="1">
    <citation type="submission" date="2020-01" db="EMBL/GenBank/DDBJ databases">
        <title>Genomes of bacteria type strains.</title>
        <authorList>
            <person name="Chen J."/>
            <person name="Zhu S."/>
            <person name="Yang J."/>
        </authorList>
    </citation>
    <scope>NUCLEOTIDE SEQUENCE [LARGE SCALE GENOMIC DNA]</scope>
    <source>
        <strain evidence="4 5">DSM 16655</strain>
    </source>
</reference>
<evidence type="ECO:0000256" key="1">
    <source>
        <dbReference type="ARBA" id="ARBA00022723"/>
    </source>
</evidence>
<dbReference type="SFLD" id="SFLDG01142">
    <property type="entry name" value="C2.B.2:_Mannosyl-3-phosphoglyc"/>
    <property type="match status" value="1"/>
</dbReference>
<keyword evidence="3" id="KW-0460">Magnesium</keyword>
<evidence type="ECO:0000313" key="5">
    <source>
        <dbReference type="Proteomes" id="UP001320715"/>
    </source>
</evidence>